<name>A0A0D5Y284_9PSED</name>
<dbReference type="RefSeq" id="WP_045884361.1">
    <property type="nucleotide sequence ID" value="NZ_CP011110.1"/>
</dbReference>
<evidence type="ECO:0000313" key="1">
    <source>
        <dbReference type="EMBL" id="AKA25468.1"/>
    </source>
</evidence>
<proteinExistence type="predicted"/>
<protein>
    <submittedName>
        <fullName evidence="1">Uncharacterized protein</fullName>
    </submittedName>
</protein>
<dbReference type="EMBL" id="CP011110">
    <property type="protein sequence ID" value="AKA25468.1"/>
    <property type="molecule type" value="Genomic_DNA"/>
</dbReference>
<sequence>MSKVDELAARLKQKQDRWAKEDLSADKAIELWPAQVYEMYHQIESWLTPLSEVGLNIRRVPTRVFESHSSGATFNYAIDQLLIEGNHKSILLDPIARFTVGGAGRVEIHGKGPERYMLRNGSEHGEGHWLIQTIPGPGKSRPDPLKLNEDTLLSVIQEGLDL</sequence>
<reference evidence="1 2" key="1">
    <citation type="journal article" date="2015" name="Mol. Plant Microbe Interact.">
        <title>Comparative Genomic Analysis of Pseudomonas chlororaphis PCL1606 Reveals New Insight into Antifungal Compounds Involved in Biocontrol.</title>
        <authorList>
            <person name="Calderon C.E."/>
            <person name="Ramos C."/>
            <person name="de Vicente A."/>
            <person name="Cazorla F.M."/>
        </authorList>
    </citation>
    <scope>NUCLEOTIDE SEQUENCE [LARGE SCALE GENOMIC DNA]</scope>
    <source>
        <strain evidence="1 2">PCL1606</strain>
    </source>
</reference>
<dbReference type="AlphaFoldDB" id="A0A0D5Y284"/>
<accession>A0A0D5Y284</accession>
<dbReference type="OrthoDB" id="7017599at2"/>
<gene>
    <name evidence="1" type="ORF">PCL1606_40190</name>
</gene>
<evidence type="ECO:0000313" key="2">
    <source>
        <dbReference type="Proteomes" id="UP000032748"/>
    </source>
</evidence>
<dbReference type="KEGG" id="pcz:PCL1606_40190"/>
<organism evidence="1 2">
    <name type="scientific">Pseudomonas chlororaphis</name>
    <dbReference type="NCBI Taxonomy" id="587753"/>
    <lineage>
        <taxon>Bacteria</taxon>
        <taxon>Pseudomonadati</taxon>
        <taxon>Pseudomonadota</taxon>
        <taxon>Gammaproteobacteria</taxon>
        <taxon>Pseudomonadales</taxon>
        <taxon>Pseudomonadaceae</taxon>
        <taxon>Pseudomonas</taxon>
    </lineage>
</organism>
<dbReference type="Proteomes" id="UP000032748">
    <property type="component" value="Chromosome"/>
</dbReference>
<dbReference type="PATRIC" id="fig|587753.10.peg.4012"/>